<dbReference type="OrthoDB" id="9816550at2"/>
<feature type="active site" description="Nucleophile" evidence="4">
    <location>
        <position position="238"/>
    </location>
</feature>
<dbReference type="Pfam" id="PF02156">
    <property type="entry name" value="Glyco_hydro_26"/>
    <property type="match status" value="1"/>
</dbReference>
<reference evidence="7 8" key="1">
    <citation type="submission" date="2019-03" db="EMBL/GenBank/DDBJ databases">
        <title>Genomic Encyclopedia of Type Strains, Phase IV (KMG-IV): sequencing the most valuable type-strain genomes for metagenomic binning, comparative biology and taxonomic classification.</title>
        <authorList>
            <person name="Goeker M."/>
        </authorList>
    </citation>
    <scope>NUCLEOTIDE SEQUENCE [LARGE SCALE GENOMIC DNA]</scope>
    <source>
        <strain evidence="7 8">DSM 21153</strain>
    </source>
</reference>
<evidence type="ECO:0000256" key="3">
    <source>
        <dbReference type="ARBA" id="ARBA00023295"/>
    </source>
</evidence>
<evidence type="ECO:0000256" key="1">
    <source>
        <dbReference type="ARBA" id="ARBA00007754"/>
    </source>
</evidence>
<evidence type="ECO:0000256" key="2">
    <source>
        <dbReference type="ARBA" id="ARBA00022801"/>
    </source>
</evidence>
<evidence type="ECO:0000256" key="4">
    <source>
        <dbReference type="PROSITE-ProRule" id="PRU01100"/>
    </source>
</evidence>
<evidence type="ECO:0000313" key="8">
    <source>
        <dbReference type="Proteomes" id="UP000295277"/>
    </source>
</evidence>
<dbReference type="InterPro" id="IPR000805">
    <property type="entry name" value="Glyco_hydro_26"/>
</dbReference>
<feature type="signal peptide" evidence="5">
    <location>
        <begin position="1"/>
        <end position="24"/>
    </location>
</feature>
<dbReference type="GO" id="GO:0006080">
    <property type="term" value="P:substituted mannan metabolic process"/>
    <property type="evidence" value="ECO:0007669"/>
    <property type="project" value="InterPro"/>
</dbReference>
<proteinExistence type="inferred from homology"/>
<name>A0A4R1Z2D2_9RHOB</name>
<feature type="chain" id="PRO_5021010671" evidence="5">
    <location>
        <begin position="25"/>
        <end position="297"/>
    </location>
</feature>
<dbReference type="AlphaFoldDB" id="A0A4R1Z2D2"/>
<accession>A0A4R1Z2D2</accession>
<keyword evidence="8" id="KW-1185">Reference proteome</keyword>
<dbReference type="InterPro" id="IPR017853">
    <property type="entry name" value="GH"/>
</dbReference>
<keyword evidence="2 4" id="KW-0378">Hydrolase</keyword>
<dbReference type="PROSITE" id="PS51764">
    <property type="entry name" value="GH26"/>
    <property type="match status" value="1"/>
</dbReference>
<comment type="similarity">
    <text evidence="1 4">Belongs to the glycosyl hydrolase 26 family.</text>
</comment>
<evidence type="ECO:0000259" key="6">
    <source>
        <dbReference type="PROSITE" id="PS51764"/>
    </source>
</evidence>
<feature type="domain" description="GH26" evidence="6">
    <location>
        <begin position="1"/>
        <end position="297"/>
    </location>
</feature>
<keyword evidence="5" id="KW-0732">Signal</keyword>
<dbReference type="GO" id="GO:0016985">
    <property type="term" value="F:mannan endo-1,4-beta-mannosidase activity"/>
    <property type="evidence" value="ECO:0007669"/>
    <property type="project" value="InterPro"/>
</dbReference>
<dbReference type="Gene3D" id="3.20.20.80">
    <property type="entry name" value="Glycosidases"/>
    <property type="match status" value="1"/>
</dbReference>
<evidence type="ECO:0000313" key="7">
    <source>
        <dbReference type="EMBL" id="TCM87536.1"/>
    </source>
</evidence>
<dbReference type="SUPFAM" id="SSF51445">
    <property type="entry name" value="(Trans)glycosidases"/>
    <property type="match status" value="1"/>
</dbReference>
<dbReference type="PANTHER" id="PTHR40079:SF4">
    <property type="entry name" value="GH26 DOMAIN-CONTAINING PROTEIN-RELATED"/>
    <property type="match status" value="1"/>
</dbReference>
<feature type="active site" description="Proton donor" evidence="4">
    <location>
        <position position="134"/>
    </location>
</feature>
<dbReference type="InterPro" id="IPR022790">
    <property type="entry name" value="GH26_dom"/>
</dbReference>
<dbReference type="RefSeq" id="WP_132693304.1">
    <property type="nucleotide sequence ID" value="NZ_SLVM01000002.1"/>
</dbReference>
<dbReference type="EMBL" id="SLVM01000002">
    <property type="protein sequence ID" value="TCM87536.1"/>
    <property type="molecule type" value="Genomic_DNA"/>
</dbReference>
<dbReference type="Proteomes" id="UP000295277">
    <property type="component" value="Unassembled WGS sequence"/>
</dbReference>
<organism evidence="7 8">
    <name type="scientific">Rhodovulum steppense</name>
    <dbReference type="NCBI Taxonomy" id="540251"/>
    <lineage>
        <taxon>Bacteria</taxon>
        <taxon>Pseudomonadati</taxon>
        <taxon>Pseudomonadota</taxon>
        <taxon>Alphaproteobacteria</taxon>
        <taxon>Rhodobacterales</taxon>
        <taxon>Paracoccaceae</taxon>
        <taxon>Rhodovulum</taxon>
    </lineage>
</organism>
<keyword evidence="3 4" id="KW-0326">Glycosidase</keyword>
<evidence type="ECO:0000256" key="5">
    <source>
        <dbReference type="SAM" id="SignalP"/>
    </source>
</evidence>
<gene>
    <name evidence="7" type="ORF">EV216_10289</name>
</gene>
<protein>
    <submittedName>
        <fullName evidence="7">Endoglucanase</fullName>
    </submittedName>
</protein>
<sequence length="297" mass="33415">MAYALKPAMTALAASLALSGAALAESAPPGELPFGVYDPDGLFADDPGVTIEHLFLPWEDVFLPSLIEADAYALARGRSILATIEPWTWNRSERNTPEILQQGIASGEYDRYMASICAVLNLFESPVTVRWAQEMEDESGQFIWADWEPETYIAAYRRMVDVCRVQAPDVNYMWSPLGFEELAEYYPGDDYVDIVGLSVFGLQPWEREILGEGQSFESILAPRYARAEPFGKPVVVAELGYSGSADYVAKWDSEIRLIYPEFPSLVAVVYFNQKEVYPWPDGYGLPNWRFDSRVIDE</sequence>
<dbReference type="PANTHER" id="PTHR40079">
    <property type="entry name" value="MANNAN ENDO-1,4-BETA-MANNOSIDASE E-RELATED"/>
    <property type="match status" value="1"/>
</dbReference>
<comment type="caution">
    <text evidence="7">The sequence shown here is derived from an EMBL/GenBank/DDBJ whole genome shotgun (WGS) entry which is preliminary data.</text>
</comment>